<evidence type="ECO:0000313" key="5">
    <source>
        <dbReference type="EMBL" id="KAI6784137.1"/>
    </source>
</evidence>
<feature type="transmembrane region" description="Helical" evidence="3">
    <location>
        <begin position="381"/>
        <end position="398"/>
    </location>
</feature>
<sequence>MRITDSRQAFSLLSLLGLALGSWRLSSRFYISASFERPVFFTVITLLACSVILQCRAQWSTSHGPPLEVARVTQKPALRVEQKGLLRVAARVYDTWTRLHVLFRTLLVCLVTRTILFWYTLRKAQCGWIGIEAFLPFATLAASQIITYATDRLRGANLSLDRSPVPRKSKRVVYTIVAFAWALCAMWALGSLHIRTGAVCPVGWRVWPLTPFLQMTMCLLDAVILAQVSRLRRYEVEGRRDTSKFLSTLFMMAAVGSTVVAFSPILIEMSLYWTLRLNAVDVRDLLLDSSVAVSVVLCALALMAYLEASTLAFIIASLGLFGFRIPNLGAGPLLAPMSPNLVLGSSLAAALLTTLFVLLTKPNDGKVRASTTAVLHHVTRLGFLCIVGICAIWAFLLPPHGVGMALPSAINKLFQVAEMDAHQWAEKAAASKSLKDAVTEYRKRYGIAPPPNFDKWHEFATKHHSPIIDSFDQIHQDLLPFWGVEPAEIRAQTGHILGYSSLEMGGLRIRDGNLQQSPHVPGTHRWMAESLERMIAPFAQWLPDMDLAINLGDECRMTVPFEDKAVLLEKATATRKTAAQKSTDGNVVSRRWPQKRERWPQDWADVHGDFYESSDIPPDFSSNLRKPLYYEWVAPTCPAGSPARDRRWWDRSTACIQCAAPHSILTDEGAVMAHPGMANNLCYQPDLAYLDGFILAPTAVTTKKLLPIFSQSRVGGFSDILFPSPWNFNLKSEYEEAEDLAWEDKQNALFWRGTPSDGYAWDGTWTGFVRARLVNEGFQRGPMLDLGPMLDQSVGVNVSYAGRIEKCHAADYRAQLATFTHWGRATLTEDYQPEADWPLPPVTAFDEHWHYRHLIDVDGAGFSGRFLPFLQSRSVVYRAALFKTWYDERLREWHHYIPVDVRLGNGFWSVLRYLGSSERHDQSKHTGDEIAQKIAMNGKAWASKALRAEDMQIYMFRLLLEWGRVVDDERENLGYVV</sequence>
<feature type="transmembrane region" description="Helical" evidence="3">
    <location>
        <begin position="249"/>
        <end position="273"/>
    </location>
</feature>
<dbReference type="RefSeq" id="XP_051364993.1">
    <property type="nucleotide sequence ID" value="XM_051503362.1"/>
</dbReference>
<reference evidence="5" key="2">
    <citation type="submission" date="2022-07" db="EMBL/GenBank/DDBJ databases">
        <authorList>
            <person name="Goncalves M.F.M."/>
            <person name="Hilario S."/>
            <person name="Van De Peer Y."/>
            <person name="Esteves A.C."/>
            <person name="Alves A."/>
        </authorList>
    </citation>
    <scope>NUCLEOTIDE SEQUENCE</scope>
    <source>
        <strain evidence="5">MUM 19.33</strain>
    </source>
</reference>
<evidence type="ECO:0000256" key="1">
    <source>
        <dbReference type="ARBA" id="ARBA00010118"/>
    </source>
</evidence>
<dbReference type="InterPro" id="IPR051091">
    <property type="entry name" value="O-Glucosyltr/Glycosyltrsf_90"/>
</dbReference>
<dbReference type="Pfam" id="PF05686">
    <property type="entry name" value="Glyco_transf_90"/>
    <property type="match status" value="1"/>
</dbReference>
<evidence type="ECO:0000256" key="2">
    <source>
        <dbReference type="ARBA" id="ARBA00022679"/>
    </source>
</evidence>
<keyword evidence="3" id="KW-0472">Membrane</keyword>
<accession>A0A9P9Y606</accession>
<feature type="transmembrane region" description="Helical" evidence="3">
    <location>
        <begin position="127"/>
        <end position="150"/>
    </location>
</feature>
<dbReference type="PANTHER" id="PTHR12203">
    <property type="entry name" value="KDEL LYS-ASP-GLU-LEU CONTAINING - RELATED"/>
    <property type="match status" value="1"/>
</dbReference>
<keyword evidence="2" id="KW-0808">Transferase</keyword>
<feature type="domain" description="Glycosyl transferase CAP10" evidence="4">
    <location>
        <begin position="677"/>
        <end position="962"/>
    </location>
</feature>
<feature type="transmembrane region" description="Helical" evidence="3">
    <location>
        <begin position="341"/>
        <end position="360"/>
    </location>
</feature>
<dbReference type="GeneID" id="75831169"/>
<reference evidence="5" key="1">
    <citation type="journal article" date="2021" name="J Fungi (Basel)">
        <title>Genomic and Metabolomic Analyses of the Marine Fungus Emericellopsis cladophorae: Insights into Saltwater Adaptability Mechanisms and Its Biosynthetic Potential.</title>
        <authorList>
            <person name="Goncalves M.F.M."/>
            <person name="Hilario S."/>
            <person name="Van de Peer Y."/>
            <person name="Esteves A.C."/>
            <person name="Alves A."/>
        </authorList>
    </citation>
    <scope>NUCLEOTIDE SEQUENCE</scope>
    <source>
        <strain evidence="5">MUM 19.33</strain>
    </source>
</reference>
<dbReference type="OrthoDB" id="541052at2759"/>
<protein>
    <submittedName>
        <fullName evidence="5">Beta-1</fullName>
    </submittedName>
</protein>
<dbReference type="InterPro" id="IPR006598">
    <property type="entry name" value="CAP10"/>
</dbReference>
<comment type="caution">
    <text evidence="5">The sequence shown here is derived from an EMBL/GenBank/DDBJ whole genome shotgun (WGS) entry which is preliminary data.</text>
</comment>
<dbReference type="AlphaFoldDB" id="A0A9P9Y606"/>
<feature type="transmembrane region" description="Helical" evidence="3">
    <location>
        <begin position="101"/>
        <end position="121"/>
    </location>
</feature>
<keyword evidence="3" id="KW-0812">Transmembrane</keyword>
<feature type="transmembrane region" description="Helical" evidence="3">
    <location>
        <begin position="313"/>
        <end position="335"/>
    </location>
</feature>
<dbReference type="EMBL" id="JAGIXG020000005">
    <property type="protein sequence ID" value="KAI6784137.1"/>
    <property type="molecule type" value="Genomic_DNA"/>
</dbReference>
<feature type="transmembrane region" description="Helical" evidence="3">
    <location>
        <begin position="209"/>
        <end position="228"/>
    </location>
</feature>
<organism evidence="5 6">
    <name type="scientific">Emericellopsis cladophorae</name>
    <dbReference type="NCBI Taxonomy" id="2686198"/>
    <lineage>
        <taxon>Eukaryota</taxon>
        <taxon>Fungi</taxon>
        <taxon>Dikarya</taxon>
        <taxon>Ascomycota</taxon>
        <taxon>Pezizomycotina</taxon>
        <taxon>Sordariomycetes</taxon>
        <taxon>Hypocreomycetidae</taxon>
        <taxon>Hypocreales</taxon>
        <taxon>Bionectriaceae</taxon>
        <taxon>Emericellopsis</taxon>
    </lineage>
</organism>
<dbReference type="Proteomes" id="UP001055219">
    <property type="component" value="Unassembled WGS sequence"/>
</dbReference>
<evidence type="ECO:0000259" key="4">
    <source>
        <dbReference type="SMART" id="SM00672"/>
    </source>
</evidence>
<evidence type="ECO:0000256" key="3">
    <source>
        <dbReference type="SAM" id="Phobius"/>
    </source>
</evidence>
<dbReference type="PANTHER" id="PTHR12203:SF35">
    <property type="entry name" value="PROTEIN O-GLUCOSYLTRANSFERASE 1"/>
    <property type="match status" value="1"/>
</dbReference>
<dbReference type="GO" id="GO:0016740">
    <property type="term" value="F:transferase activity"/>
    <property type="evidence" value="ECO:0007669"/>
    <property type="project" value="UniProtKB-KW"/>
</dbReference>
<keyword evidence="3" id="KW-1133">Transmembrane helix</keyword>
<comment type="similarity">
    <text evidence="1">Belongs to the glycosyltransferase 90 family.</text>
</comment>
<feature type="transmembrane region" description="Helical" evidence="3">
    <location>
        <begin position="285"/>
        <end position="306"/>
    </location>
</feature>
<dbReference type="SMART" id="SM00672">
    <property type="entry name" value="CAP10"/>
    <property type="match status" value="1"/>
</dbReference>
<feature type="transmembrane region" description="Helical" evidence="3">
    <location>
        <begin position="171"/>
        <end position="189"/>
    </location>
</feature>
<gene>
    <name evidence="5" type="ORF">J7T54_004683</name>
</gene>
<proteinExistence type="inferred from homology"/>
<keyword evidence="6" id="KW-1185">Reference proteome</keyword>
<name>A0A9P9Y606_9HYPO</name>
<evidence type="ECO:0000313" key="6">
    <source>
        <dbReference type="Proteomes" id="UP001055219"/>
    </source>
</evidence>